<dbReference type="Gene3D" id="3.40.1520.20">
    <property type="match status" value="1"/>
</dbReference>
<dbReference type="EMBL" id="AATQ01000024">
    <property type="protein sequence ID" value="EAU45623.1"/>
    <property type="molecule type" value="Genomic_DNA"/>
</dbReference>
<evidence type="ECO:0000313" key="7">
    <source>
        <dbReference type="EMBL" id="EAU45623.1"/>
    </source>
</evidence>
<protein>
    <submittedName>
        <fullName evidence="7">Serine/Threonine protein kinase</fullName>
    </submittedName>
</protein>
<dbReference type="SUPFAM" id="SSF56112">
    <property type="entry name" value="Protein kinase-like (PK-like)"/>
    <property type="match status" value="1"/>
</dbReference>
<dbReference type="PROSITE" id="PS00109">
    <property type="entry name" value="PROTEIN_KINASE_TYR"/>
    <property type="match status" value="1"/>
</dbReference>
<gene>
    <name evidence="7" type="ORF">R2601_22057</name>
</gene>
<keyword evidence="4 5" id="KW-0067">ATP-binding</keyword>
<dbReference type="InterPro" id="IPR017441">
    <property type="entry name" value="Protein_kinase_ATP_BS"/>
</dbReference>
<proteinExistence type="predicted"/>
<dbReference type="GO" id="GO:0004674">
    <property type="term" value="F:protein serine/threonine kinase activity"/>
    <property type="evidence" value="ECO:0007669"/>
    <property type="project" value="UniProtKB-KW"/>
</dbReference>
<dbReference type="STRING" id="314265.R2601_22057"/>
<reference evidence="7 8" key="1">
    <citation type="journal article" date="2010" name="J. Bacteriol.">
        <title>Genome sequences of Pelagibaca bermudensis HTCC2601T and Maritimibacter alkaliphilus HTCC2654T, the type strains of two marine Roseobacter genera.</title>
        <authorList>
            <person name="Thrash J.C."/>
            <person name="Cho J.C."/>
            <person name="Ferriera S."/>
            <person name="Johnson J."/>
            <person name="Vergin K.L."/>
            <person name="Giovannoni S.J."/>
        </authorList>
    </citation>
    <scope>NUCLEOTIDE SEQUENCE [LARGE SCALE GENOMIC DNA]</scope>
    <source>
        <strain evidence="8">DSM 26914 / JCM 13377 / KCTC 12554 / HTCC2601</strain>
    </source>
</reference>
<dbReference type="PANTHER" id="PTHR43289:SF6">
    <property type="entry name" value="SERINE_THREONINE-PROTEIN KINASE NEKL-3"/>
    <property type="match status" value="1"/>
</dbReference>
<name>Q0FN19_SALBH</name>
<keyword evidence="7" id="KW-0723">Serine/threonine-protein kinase</keyword>
<dbReference type="eggNOG" id="COG0515">
    <property type="taxonomic scope" value="Bacteria"/>
</dbReference>
<dbReference type="Pfam" id="PF00069">
    <property type="entry name" value="Pkinase"/>
    <property type="match status" value="1"/>
</dbReference>
<keyword evidence="1" id="KW-0808">Transferase</keyword>
<organism evidence="7 8">
    <name type="scientific">Salipiger bermudensis (strain DSM 26914 / JCM 13377 / KCTC 12554 / HTCC2601)</name>
    <name type="common">Pelagibaca bermudensis</name>
    <dbReference type="NCBI Taxonomy" id="314265"/>
    <lineage>
        <taxon>Bacteria</taxon>
        <taxon>Pseudomonadati</taxon>
        <taxon>Pseudomonadota</taxon>
        <taxon>Alphaproteobacteria</taxon>
        <taxon>Rhodobacterales</taxon>
        <taxon>Roseobacteraceae</taxon>
        <taxon>Salipiger</taxon>
    </lineage>
</organism>
<evidence type="ECO:0000256" key="1">
    <source>
        <dbReference type="ARBA" id="ARBA00022679"/>
    </source>
</evidence>
<dbReference type="PROSITE" id="PS50011">
    <property type="entry name" value="PROTEIN_KINASE_DOM"/>
    <property type="match status" value="1"/>
</dbReference>
<dbReference type="HOGENOM" id="CLU_391229_0_0_5"/>
<dbReference type="PANTHER" id="PTHR43289">
    <property type="entry name" value="MITOGEN-ACTIVATED PROTEIN KINASE KINASE KINASE 20-RELATED"/>
    <property type="match status" value="1"/>
</dbReference>
<keyword evidence="3 7" id="KW-0418">Kinase</keyword>
<dbReference type="InterPro" id="IPR011009">
    <property type="entry name" value="Kinase-like_dom_sf"/>
</dbReference>
<dbReference type="CDD" id="cd14014">
    <property type="entry name" value="STKc_PknB_like"/>
    <property type="match status" value="1"/>
</dbReference>
<keyword evidence="8" id="KW-1185">Reference proteome</keyword>
<comment type="caution">
    <text evidence="7">The sequence shown here is derived from an EMBL/GenBank/DDBJ whole genome shotgun (WGS) entry which is preliminary data.</text>
</comment>
<feature type="binding site" evidence="5">
    <location>
        <position position="60"/>
    </location>
    <ligand>
        <name>ATP</name>
        <dbReference type="ChEBI" id="CHEBI:30616"/>
    </ligand>
</feature>
<keyword evidence="2 5" id="KW-0547">Nucleotide-binding</keyword>
<evidence type="ECO:0000256" key="4">
    <source>
        <dbReference type="ARBA" id="ARBA00022840"/>
    </source>
</evidence>
<evidence type="ECO:0000313" key="8">
    <source>
        <dbReference type="Proteomes" id="UP000006230"/>
    </source>
</evidence>
<feature type="domain" description="Protein kinase" evidence="6">
    <location>
        <begin position="31"/>
        <end position="286"/>
    </location>
</feature>
<dbReference type="PROSITE" id="PS00107">
    <property type="entry name" value="PROTEIN_KINASE_ATP"/>
    <property type="match status" value="1"/>
</dbReference>
<dbReference type="GO" id="GO:0005524">
    <property type="term" value="F:ATP binding"/>
    <property type="evidence" value="ECO:0007669"/>
    <property type="project" value="UniProtKB-UniRule"/>
</dbReference>
<evidence type="ECO:0000256" key="2">
    <source>
        <dbReference type="ARBA" id="ARBA00022741"/>
    </source>
</evidence>
<evidence type="ECO:0000259" key="6">
    <source>
        <dbReference type="PROSITE" id="PS50011"/>
    </source>
</evidence>
<dbReference type="AlphaFoldDB" id="Q0FN19"/>
<evidence type="ECO:0000256" key="3">
    <source>
        <dbReference type="ARBA" id="ARBA00022777"/>
    </source>
</evidence>
<dbReference type="InterPro" id="IPR008266">
    <property type="entry name" value="Tyr_kinase_AS"/>
</dbReference>
<dbReference type="InterPro" id="IPR000719">
    <property type="entry name" value="Prot_kinase_dom"/>
</dbReference>
<dbReference type="Gene3D" id="1.10.510.10">
    <property type="entry name" value="Transferase(Phosphotransferase) domain 1"/>
    <property type="match status" value="1"/>
</dbReference>
<sequence>MALAGHEEQIVLKDPLATDIFSKGQVLNNTYEVLGVLGRGGTGEVYLARNQISERNVAIKALNAQFSGQSEYVELMKREEQMRSILNDAVVRYSDCSRSDDGHVFLVMDYVDGISLSDLMEQRRLEDRELLIVAHRVLEGLVATHAQGIVHRDLSPDNIILRAGEPEQATIIDFGIAKDTAAGARTIVGKQFAGKYEYAAPEQLDGDADFRADLYALGASLLAVKRREVPEVGTNPGEVVRFKARPLDTSGLESPLKDLIEWLAAPDLRNRPRDATEALEKLDSWLKPFSGKAAGKQKEKTGGRGGMIAAGLLVAVAAGGVSLWQGGAFDALFPPPLPHAEPYRLSAGKNGATPHLSGNAPDEAAAQTLSAAFGEAAGGAAPEGALTLATGLPFEGWTEEVATLLTSLSPLESWDLEVSGNTARLTGLAPSTPARDALRDAISGRDSALAVSAELLAGPERLQASALDRVLAGHADCGPLEQLDGDGVTYALFETVTITGDISDEAVAEAMRADLSPAIGDRKLRIETRTLNEDLCAIRSVMPNTPAGPVSIWLGDGGTGKPVLTGVYRTGENPVAEIQLPADVADASLWVMVVDNTGKVFHILPNMNAEETSVDALGVVENGIRKIRVLWPISSLTEDPTRLAVQVTEGDYGKSEVVAILSREPLFDIRRPRDESVASVAEALAETLEGREGVVLGVASRIIDARP</sequence>
<dbReference type="Proteomes" id="UP000006230">
    <property type="component" value="Unassembled WGS sequence"/>
</dbReference>
<evidence type="ECO:0000256" key="5">
    <source>
        <dbReference type="PROSITE-ProRule" id="PRU10141"/>
    </source>
</evidence>
<dbReference type="OrthoDB" id="9801841at2"/>
<accession>Q0FN19</accession>
<dbReference type="Gene3D" id="3.30.200.20">
    <property type="entry name" value="Phosphorylase Kinase, domain 1"/>
    <property type="match status" value="1"/>
</dbReference>